<feature type="non-terminal residue" evidence="1">
    <location>
        <position position="1"/>
    </location>
</feature>
<feature type="non-terminal residue" evidence="1">
    <location>
        <position position="249"/>
    </location>
</feature>
<dbReference type="AlphaFoldDB" id="A0AAN6PXM5"/>
<keyword evidence="2" id="KW-1185">Reference proteome</keyword>
<protein>
    <submittedName>
        <fullName evidence="1">Uncharacterized protein</fullName>
    </submittedName>
</protein>
<organism evidence="1 2">
    <name type="scientific">Parathielavia hyrcaniae</name>
    <dbReference type="NCBI Taxonomy" id="113614"/>
    <lineage>
        <taxon>Eukaryota</taxon>
        <taxon>Fungi</taxon>
        <taxon>Dikarya</taxon>
        <taxon>Ascomycota</taxon>
        <taxon>Pezizomycotina</taxon>
        <taxon>Sordariomycetes</taxon>
        <taxon>Sordariomycetidae</taxon>
        <taxon>Sordariales</taxon>
        <taxon>Chaetomiaceae</taxon>
        <taxon>Parathielavia</taxon>
    </lineage>
</organism>
<gene>
    <name evidence="1" type="ORF">N658DRAFT_403166</name>
</gene>
<evidence type="ECO:0000313" key="2">
    <source>
        <dbReference type="Proteomes" id="UP001305647"/>
    </source>
</evidence>
<sequence length="249" mass="27800">IDKPAVKPPFSEAAQNRDLDKDLPPVPWIHEAWDPDWLPQACVIEANYTGFDPSDFQAIDVTYKDCAASWTVCRHREADESWFYILETISKVPVGLRQYISTVVVVPEPEHSEFHSQAMLPSAYARPEIGVLTFMPSYFKLGIIFHEAARKSISFSCFPTVPSNLCPSYRGSVSSDRSVTTAYARTSWEEGFADAVRWAMSHMTHRPGGLASYSRGWGGCRGQIEVVEELLRGVIWPVGGRCVGRVRGG</sequence>
<name>A0AAN6PXM5_9PEZI</name>
<reference evidence="1" key="2">
    <citation type="submission" date="2023-05" db="EMBL/GenBank/DDBJ databases">
        <authorList>
            <consortium name="Lawrence Berkeley National Laboratory"/>
            <person name="Steindorff A."/>
            <person name="Hensen N."/>
            <person name="Bonometti L."/>
            <person name="Westerberg I."/>
            <person name="Brannstrom I.O."/>
            <person name="Guillou S."/>
            <person name="Cros-Aarteil S."/>
            <person name="Calhoun S."/>
            <person name="Haridas S."/>
            <person name="Kuo A."/>
            <person name="Mondo S."/>
            <person name="Pangilinan J."/>
            <person name="Riley R."/>
            <person name="Labutti K."/>
            <person name="Andreopoulos B."/>
            <person name="Lipzen A."/>
            <person name="Chen C."/>
            <person name="Yanf M."/>
            <person name="Daum C."/>
            <person name="Ng V."/>
            <person name="Clum A."/>
            <person name="Ohm R."/>
            <person name="Martin F."/>
            <person name="Silar P."/>
            <person name="Natvig D."/>
            <person name="Lalanne C."/>
            <person name="Gautier V."/>
            <person name="Ament-Velasquez S.L."/>
            <person name="Kruys A."/>
            <person name="Hutchinson M.I."/>
            <person name="Powell A.J."/>
            <person name="Barry K."/>
            <person name="Miller A.N."/>
            <person name="Grigoriev I.V."/>
            <person name="Debuchy R."/>
            <person name="Gladieux P."/>
            <person name="Thoren M.H."/>
            <person name="Johannesson H."/>
        </authorList>
    </citation>
    <scope>NUCLEOTIDE SEQUENCE</scope>
    <source>
        <strain evidence="1">CBS 757.83</strain>
    </source>
</reference>
<reference evidence="1" key="1">
    <citation type="journal article" date="2023" name="Mol. Phylogenet. Evol.">
        <title>Genome-scale phylogeny and comparative genomics of the fungal order Sordariales.</title>
        <authorList>
            <person name="Hensen N."/>
            <person name="Bonometti L."/>
            <person name="Westerberg I."/>
            <person name="Brannstrom I.O."/>
            <person name="Guillou S."/>
            <person name="Cros-Aarteil S."/>
            <person name="Calhoun S."/>
            <person name="Haridas S."/>
            <person name="Kuo A."/>
            <person name="Mondo S."/>
            <person name="Pangilinan J."/>
            <person name="Riley R."/>
            <person name="LaButti K."/>
            <person name="Andreopoulos B."/>
            <person name="Lipzen A."/>
            <person name="Chen C."/>
            <person name="Yan M."/>
            <person name="Daum C."/>
            <person name="Ng V."/>
            <person name="Clum A."/>
            <person name="Steindorff A."/>
            <person name="Ohm R.A."/>
            <person name="Martin F."/>
            <person name="Silar P."/>
            <person name="Natvig D.O."/>
            <person name="Lalanne C."/>
            <person name="Gautier V."/>
            <person name="Ament-Velasquez S.L."/>
            <person name="Kruys A."/>
            <person name="Hutchinson M.I."/>
            <person name="Powell A.J."/>
            <person name="Barry K."/>
            <person name="Miller A.N."/>
            <person name="Grigoriev I.V."/>
            <person name="Debuchy R."/>
            <person name="Gladieux P."/>
            <person name="Hiltunen Thoren M."/>
            <person name="Johannesson H."/>
        </authorList>
    </citation>
    <scope>NUCLEOTIDE SEQUENCE</scope>
    <source>
        <strain evidence="1">CBS 757.83</strain>
    </source>
</reference>
<dbReference type="Proteomes" id="UP001305647">
    <property type="component" value="Unassembled WGS sequence"/>
</dbReference>
<dbReference type="EMBL" id="MU863653">
    <property type="protein sequence ID" value="KAK4098991.1"/>
    <property type="molecule type" value="Genomic_DNA"/>
</dbReference>
<proteinExistence type="predicted"/>
<accession>A0AAN6PXM5</accession>
<evidence type="ECO:0000313" key="1">
    <source>
        <dbReference type="EMBL" id="KAK4098991.1"/>
    </source>
</evidence>
<comment type="caution">
    <text evidence="1">The sequence shown here is derived from an EMBL/GenBank/DDBJ whole genome shotgun (WGS) entry which is preliminary data.</text>
</comment>